<organism evidence="1">
    <name type="scientific">Drosophila melanogaster</name>
    <name type="common">Fruit fly</name>
    <dbReference type="NCBI Taxonomy" id="7227"/>
    <lineage>
        <taxon>Eukaryota</taxon>
        <taxon>Metazoa</taxon>
        <taxon>Ecdysozoa</taxon>
        <taxon>Arthropoda</taxon>
        <taxon>Hexapoda</taxon>
        <taxon>Insecta</taxon>
        <taxon>Pterygota</taxon>
        <taxon>Neoptera</taxon>
        <taxon>Endopterygota</taxon>
        <taxon>Diptera</taxon>
        <taxon>Brachycera</taxon>
        <taxon>Muscomorpha</taxon>
        <taxon>Ephydroidea</taxon>
        <taxon>Drosophilidae</taxon>
        <taxon>Drosophila</taxon>
        <taxon>Sophophora</taxon>
    </lineage>
</organism>
<dbReference type="EMBL" id="BK003331">
    <property type="protein sequence ID" value="DAA03530.1"/>
    <property type="molecule type" value="Genomic_DNA"/>
</dbReference>
<gene>
    <name evidence="1" type="ORF">HDC01060</name>
</gene>
<evidence type="ECO:0000313" key="1">
    <source>
        <dbReference type="EMBL" id="DAA03530.1"/>
    </source>
</evidence>
<accession>Q6IHT5</accession>
<dbReference type="AlphaFoldDB" id="Q6IHT5"/>
<sequence length="131" mass="14343">MSWIRSVDRPNDGLCLTPQLFNSGGLHPFWFHLCDGISSRQSSSFWMCLPVNQRFVAASAWQPLTTASLSMSLPVAVILLLRKCRGPTHDSLDDDNVDDDKPQTKRVTGCALCGATGEVSVEPAPSIDRPE</sequence>
<protein>
    <submittedName>
        <fullName evidence="1">HDC01060</fullName>
    </submittedName>
</protein>
<reference evidence="1" key="1">
    <citation type="journal article" date="2003" name="Genome Biol.">
        <title>An integrated gene annotation and transcriptional profiling approach towards the full gene content of the Drosophila genome.</title>
        <authorList>
            <person name="Hild M."/>
            <person name="Beckmann B."/>
            <person name="Haas S.A."/>
            <person name="Koch B."/>
            <person name="Solovyev V."/>
            <person name="Busold C."/>
            <person name="Fellenberg K."/>
            <person name="Boutros M."/>
            <person name="Vingron M."/>
            <person name="Sauer F."/>
            <person name="Hoheisel J.D."/>
            <person name="Paro R."/>
        </authorList>
    </citation>
    <scope>NUCLEOTIDE SEQUENCE</scope>
</reference>
<proteinExistence type="predicted"/>
<name>Q6IHT5_DROME</name>